<feature type="region of interest" description="Disordered" evidence="1">
    <location>
        <begin position="1"/>
        <end position="42"/>
    </location>
</feature>
<keyword evidence="3" id="KW-1185">Reference proteome</keyword>
<feature type="region of interest" description="Disordered" evidence="1">
    <location>
        <begin position="581"/>
        <end position="615"/>
    </location>
</feature>
<dbReference type="EMBL" id="OZ021743">
    <property type="protein sequence ID" value="CAK9328791.1"/>
    <property type="molecule type" value="Genomic_DNA"/>
</dbReference>
<name>A0ABP0ZBT2_9ROSI</name>
<accession>A0ABP0ZBT2</accession>
<feature type="compositionally biased region" description="Polar residues" evidence="1">
    <location>
        <begin position="603"/>
        <end position="615"/>
    </location>
</feature>
<evidence type="ECO:0000313" key="3">
    <source>
        <dbReference type="Proteomes" id="UP001642487"/>
    </source>
</evidence>
<proteinExistence type="predicted"/>
<dbReference type="Proteomes" id="UP001642487">
    <property type="component" value="Chromosome 9"/>
</dbReference>
<evidence type="ECO:0000313" key="2">
    <source>
        <dbReference type="EMBL" id="CAK9328791.1"/>
    </source>
</evidence>
<feature type="region of interest" description="Disordered" evidence="1">
    <location>
        <begin position="64"/>
        <end position="91"/>
    </location>
</feature>
<reference evidence="2 3" key="1">
    <citation type="submission" date="2024-03" db="EMBL/GenBank/DDBJ databases">
        <authorList>
            <person name="Gkanogiannis A."/>
            <person name="Becerra Lopez-Lavalle L."/>
        </authorList>
    </citation>
    <scope>NUCLEOTIDE SEQUENCE [LARGE SCALE GENOMIC DNA]</scope>
</reference>
<protein>
    <submittedName>
        <fullName evidence="2">Uncharacterized protein</fullName>
    </submittedName>
</protein>
<dbReference type="PANTHER" id="PTHR34461">
    <property type="entry name" value="EXPRESSED PROTEIN"/>
    <property type="match status" value="1"/>
</dbReference>
<gene>
    <name evidence="2" type="ORF">CITCOLO1_LOCUS21219</name>
</gene>
<dbReference type="PANTHER" id="PTHR34461:SF4">
    <property type="entry name" value="OS01G0101800 PROTEIN"/>
    <property type="match status" value="1"/>
</dbReference>
<organism evidence="2 3">
    <name type="scientific">Citrullus colocynthis</name>
    <name type="common">colocynth</name>
    <dbReference type="NCBI Taxonomy" id="252529"/>
    <lineage>
        <taxon>Eukaryota</taxon>
        <taxon>Viridiplantae</taxon>
        <taxon>Streptophyta</taxon>
        <taxon>Embryophyta</taxon>
        <taxon>Tracheophyta</taxon>
        <taxon>Spermatophyta</taxon>
        <taxon>Magnoliopsida</taxon>
        <taxon>eudicotyledons</taxon>
        <taxon>Gunneridae</taxon>
        <taxon>Pentapetalae</taxon>
        <taxon>rosids</taxon>
        <taxon>fabids</taxon>
        <taxon>Cucurbitales</taxon>
        <taxon>Cucurbitaceae</taxon>
        <taxon>Benincaseae</taxon>
        <taxon>Citrullus</taxon>
    </lineage>
</organism>
<feature type="compositionally biased region" description="Polar residues" evidence="1">
    <location>
        <begin position="581"/>
        <end position="590"/>
    </location>
</feature>
<sequence length="786" mass="86572">MASKRSSIPHQPRALQAGFLHLPRKKPKTLPQPQPDGLASKVGDRVSDFVAKDLRIKRVFSPNLENRSSVPSGEPIGDKEGPITPNEDSGVGKISVTAEVRNENFRNSNGHVECDDDRRFNGKGEELVHSTPPDVEILTGGFVAAWSNGCHRSSNGSVLGDTCAKADSVARTGSVLKPCSKRKLFKAPGSIAYKRLLPFLLDSDNYTLQDDPNSKRENNLEKKANIEYNLCNHAKGSSFVDSDTCVKNAIFASGMSCKTMKLNLSPPDNGDTKNFQNGGILNYSQNIVKEDSGLKKVDVVCASSIDERLTEHEIVDHSSKEQSKTSRMESLDGGTSFISEVENFESHVSEKLCNDVSEDIRREDHFNEELKMSSLNSNIFCNPLKEERRYEKVCCTGGADQKLGSSTVGENHCNIATESDKKYGAYVRNKMVRNPLVQLKSKYSQVSVSYRRMLPFLEDLFKDNPENCALGNIDYSGSEKELPTMNLQPPSSNSLKSQDKSEGLVVTCNMPFDGNSDALSMPALNSMNKTVETDKVLLPAGVDGKLLSPPKLQLHSEQEMLDKCKLKMGPQLPGATLLNDQAVSSSSPTASYEPLTGEGSGLISEQSPITSEDCTSLKDNVSDGANISERNSLERYSSCVEEGCILPESHLNLRRGILKRNPRGCRGICNCLNCSSFRLHAERAFEFSRNQLQDAEEVASDLMKELSFLRGFLEKYSDGAKGDAGYLHSNKVKEACKKASEAELIAKDRLLQMNYELGIHCRITCSQRPNVRFSSEVEKIEIEDGK</sequence>
<evidence type="ECO:0000256" key="1">
    <source>
        <dbReference type="SAM" id="MobiDB-lite"/>
    </source>
</evidence>